<dbReference type="RefSeq" id="WP_050062352.1">
    <property type="nucleotide sequence ID" value="NZ_JACHEK010000002.1"/>
</dbReference>
<comment type="caution">
    <text evidence="3">The sequence shown here is derived from an EMBL/GenBank/DDBJ whole genome shotgun (WGS) entry which is preliminary data.</text>
</comment>
<keyword evidence="4" id="KW-1185">Reference proteome</keyword>
<dbReference type="InterPro" id="IPR008763">
    <property type="entry name" value="Peptidase_S55"/>
</dbReference>
<protein>
    <recommendedName>
        <fullName evidence="2">Peptidase S55 domain-containing protein</fullName>
    </recommendedName>
</protein>
<dbReference type="EMBL" id="JACHEK010000002">
    <property type="protein sequence ID" value="MBB6143487.1"/>
    <property type="molecule type" value="Genomic_DNA"/>
</dbReference>
<dbReference type="AlphaFoldDB" id="A0A841JSJ9"/>
<feature type="signal peptide" evidence="1">
    <location>
        <begin position="1"/>
        <end position="28"/>
    </location>
</feature>
<keyword evidence="1" id="KW-0732">Signal</keyword>
<name>A0A841JSJ9_9BACT</name>
<dbReference type="PROSITE" id="PS51494">
    <property type="entry name" value="SPOIVB"/>
    <property type="match status" value="1"/>
</dbReference>
<sequence>MQSLRKDISLAAVLLGVMHASFMTGQNATPGQNAPPPSATHFFPLKDIHRGLRGTAYTVFEGTQPEPMDVEILGVLHNAIGPRQDMILARLHGTKPEYTGVVAGMSGSPVYIDGKLAGALAFRIGEFSKEPIAGITPIEEMLQVRDQRGGDKEAGAGNWIPKIGDEAAGKPVLTETSLAADLSSSSHIGDAHSPDPIRSDLIRPIDTPLVFSGFSPEALALWKDHTPGLGLTPVAGLGGAGSDAPTPDPIVPGSAVSAILVRGDLDISATCTVTYVDPKTLLACGHPITQFGPVSMPMTKAEVVATLPSPYNAFKIINTTETVGSFTEDRETAIKGEFGLKAQMIPLTVHIAQDGAEAAEKTLHLEVIDQEQITPSAVMVSVFQGLMQSNWYGAETTYRVRAAVRLKGYPAVKFENLVAPSDFAPSNLLTALELGERFNRLYANAARRTPIEGIELSVDAMPGRRTMQIQAVQSSQSEVRGGDTLSIEATLQPWRGEVRNVRIPVKLPSTLPAGKVRLLVSDGGTLDRLMQPAQLGGTALDVAATIAQLNSQHATDRLYVTLLAPDAQVAIDGRTLTAVPLSLANVLEPARENHSMSLSGESAVPLGSVGTDAVLSGQQVITLRVE</sequence>
<gene>
    <name evidence="3" type="ORF">HNQ77_001431</name>
</gene>
<organism evidence="3 4">
    <name type="scientific">Silvibacterium bohemicum</name>
    <dbReference type="NCBI Taxonomy" id="1577686"/>
    <lineage>
        <taxon>Bacteria</taxon>
        <taxon>Pseudomonadati</taxon>
        <taxon>Acidobacteriota</taxon>
        <taxon>Terriglobia</taxon>
        <taxon>Terriglobales</taxon>
        <taxon>Acidobacteriaceae</taxon>
        <taxon>Silvibacterium</taxon>
    </lineage>
</organism>
<dbReference type="Proteomes" id="UP000538666">
    <property type="component" value="Unassembled WGS sequence"/>
</dbReference>
<evidence type="ECO:0000259" key="2">
    <source>
        <dbReference type="PROSITE" id="PS51494"/>
    </source>
</evidence>
<accession>A0A841JSJ9</accession>
<reference evidence="3 4" key="1">
    <citation type="submission" date="2020-08" db="EMBL/GenBank/DDBJ databases">
        <title>Genomic Encyclopedia of Type Strains, Phase IV (KMG-IV): sequencing the most valuable type-strain genomes for metagenomic binning, comparative biology and taxonomic classification.</title>
        <authorList>
            <person name="Goeker M."/>
        </authorList>
    </citation>
    <scope>NUCLEOTIDE SEQUENCE [LARGE SCALE GENOMIC DNA]</scope>
    <source>
        <strain evidence="3 4">DSM 103733</strain>
    </source>
</reference>
<evidence type="ECO:0000313" key="4">
    <source>
        <dbReference type="Proteomes" id="UP000538666"/>
    </source>
</evidence>
<proteinExistence type="predicted"/>
<feature type="chain" id="PRO_5032424661" description="Peptidase S55 domain-containing protein" evidence="1">
    <location>
        <begin position="29"/>
        <end position="626"/>
    </location>
</feature>
<evidence type="ECO:0000313" key="3">
    <source>
        <dbReference type="EMBL" id="MBB6143487.1"/>
    </source>
</evidence>
<evidence type="ECO:0000256" key="1">
    <source>
        <dbReference type="SAM" id="SignalP"/>
    </source>
</evidence>
<feature type="domain" description="Peptidase S55" evidence="2">
    <location>
        <begin position="1"/>
        <end position="157"/>
    </location>
</feature>